<keyword evidence="1" id="KW-0285">Flavoprotein</keyword>
<dbReference type="AlphaFoldDB" id="A0AAV9P421"/>
<dbReference type="Proteomes" id="UP001337655">
    <property type="component" value="Unassembled WGS sequence"/>
</dbReference>
<evidence type="ECO:0000256" key="1">
    <source>
        <dbReference type="ARBA" id="ARBA00022630"/>
    </source>
</evidence>
<dbReference type="EMBL" id="JAVRRT010000015">
    <property type="protein sequence ID" value="KAK5165764.1"/>
    <property type="molecule type" value="Genomic_DNA"/>
</dbReference>
<dbReference type="PANTHER" id="PTHR43476">
    <property type="entry name" value="3-(3-HYDROXY-PHENYL)PROPIONATE/3-HYDROXYCINNAMIC ACID HYDROXYLASE"/>
    <property type="match status" value="1"/>
</dbReference>
<evidence type="ECO:0000256" key="3">
    <source>
        <dbReference type="ARBA" id="ARBA00023002"/>
    </source>
</evidence>
<keyword evidence="7" id="KW-1185">Reference proteome</keyword>
<dbReference type="GeneID" id="89930019"/>
<dbReference type="GO" id="GO:0016491">
    <property type="term" value="F:oxidoreductase activity"/>
    <property type="evidence" value="ECO:0007669"/>
    <property type="project" value="UniProtKB-KW"/>
</dbReference>
<reference evidence="6 7" key="1">
    <citation type="submission" date="2023-08" db="EMBL/GenBank/DDBJ databases">
        <title>Black Yeasts Isolated from many extreme environments.</title>
        <authorList>
            <person name="Coleine C."/>
            <person name="Stajich J.E."/>
            <person name="Selbmann L."/>
        </authorList>
    </citation>
    <scope>NUCLEOTIDE SEQUENCE [LARGE SCALE GENOMIC DNA]</scope>
    <source>
        <strain evidence="6 7">CCFEE 5935</strain>
    </source>
</reference>
<gene>
    <name evidence="6" type="ORF">LTR77_008687</name>
</gene>
<comment type="caution">
    <text evidence="6">The sequence shown here is derived from an EMBL/GenBank/DDBJ whole genome shotgun (WGS) entry which is preliminary data.</text>
</comment>
<dbReference type="RefSeq" id="XP_064655776.1">
    <property type="nucleotide sequence ID" value="XM_064805917.1"/>
</dbReference>
<dbReference type="SUPFAM" id="SSF51905">
    <property type="entry name" value="FAD/NAD(P)-binding domain"/>
    <property type="match status" value="1"/>
</dbReference>
<dbReference type="Pfam" id="PF01494">
    <property type="entry name" value="FAD_binding_3"/>
    <property type="match status" value="1"/>
</dbReference>
<organism evidence="6 7">
    <name type="scientific">Saxophila tyrrhenica</name>
    <dbReference type="NCBI Taxonomy" id="1690608"/>
    <lineage>
        <taxon>Eukaryota</taxon>
        <taxon>Fungi</taxon>
        <taxon>Dikarya</taxon>
        <taxon>Ascomycota</taxon>
        <taxon>Pezizomycotina</taxon>
        <taxon>Dothideomycetes</taxon>
        <taxon>Dothideomycetidae</taxon>
        <taxon>Mycosphaerellales</taxon>
        <taxon>Extremaceae</taxon>
        <taxon>Saxophila</taxon>
    </lineage>
</organism>
<sequence>MPSADNTKPPFERILIAGAGPSGLLLALLLAQHNIPTTVLEAWPQLDTRLRASQYGVPATRIFRRAGLLPDFRAASIPKFPAICWRRVADGEKLVEIDMGVVEDEEDRMVVLQLGIIVQIMYRHCTERFPGLIDIRFNHKVLGAGEEAGTGKAWLDVEIGGEEEEKRVERMEADYVVGCDGSGSAVRRSLFGREWPGQTFDCRFIVQNVFYEGFEKHGWDGGNYLVDNQHWGLVARRGHGGLWRVTYGDPAVGLTDEEYLARRPWHFKNILPGAPEPDEYKVEQTNMYNIHNRCVPSFKVGRILLAADAAHVCNP</sequence>
<keyword evidence="4" id="KW-0520">NAD</keyword>
<dbReference type="PANTHER" id="PTHR43476:SF4">
    <property type="entry name" value="BLR0106 PROTEIN"/>
    <property type="match status" value="1"/>
</dbReference>
<feature type="domain" description="FAD-binding" evidence="5">
    <location>
        <begin position="14"/>
        <end position="315"/>
    </location>
</feature>
<proteinExistence type="predicted"/>
<dbReference type="PRINTS" id="PR00420">
    <property type="entry name" value="RNGMNOXGNASE"/>
</dbReference>
<keyword evidence="2" id="KW-0274">FAD</keyword>
<accession>A0AAV9P421</accession>
<dbReference type="InterPro" id="IPR036188">
    <property type="entry name" value="FAD/NAD-bd_sf"/>
</dbReference>
<keyword evidence="3" id="KW-0560">Oxidoreductase</keyword>
<dbReference type="InterPro" id="IPR002938">
    <property type="entry name" value="FAD-bd"/>
</dbReference>
<protein>
    <recommendedName>
        <fullName evidence="5">FAD-binding domain-containing protein</fullName>
    </recommendedName>
</protein>
<dbReference type="InterPro" id="IPR050631">
    <property type="entry name" value="PheA/TfdB_FAD_monoxygenase"/>
</dbReference>
<evidence type="ECO:0000259" key="5">
    <source>
        <dbReference type="Pfam" id="PF01494"/>
    </source>
</evidence>
<evidence type="ECO:0000256" key="2">
    <source>
        <dbReference type="ARBA" id="ARBA00022827"/>
    </source>
</evidence>
<name>A0AAV9P421_9PEZI</name>
<evidence type="ECO:0000313" key="7">
    <source>
        <dbReference type="Proteomes" id="UP001337655"/>
    </source>
</evidence>
<evidence type="ECO:0000313" key="6">
    <source>
        <dbReference type="EMBL" id="KAK5165764.1"/>
    </source>
</evidence>
<dbReference type="Gene3D" id="3.30.70.2450">
    <property type="match status" value="1"/>
</dbReference>
<dbReference type="Gene3D" id="3.50.50.60">
    <property type="entry name" value="FAD/NAD(P)-binding domain"/>
    <property type="match status" value="1"/>
</dbReference>
<evidence type="ECO:0000256" key="4">
    <source>
        <dbReference type="ARBA" id="ARBA00023027"/>
    </source>
</evidence>
<dbReference type="GO" id="GO:0071949">
    <property type="term" value="F:FAD binding"/>
    <property type="evidence" value="ECO:0007669"/>
    <property type="project" value="InterPro"/>
</dbReference>